<evidence type="ECO:0000256" key="2">
    <source>
        <dbReference type="PIRSR" id="PIRSR000089-1"/>
    </source>
</evidence>
<feature type="domain" description="Electron transfer flavoprotein alpha/beta-subunit N-terminal" evidence="3">
    <location>
        <begin position="10"/>
        <end position="199"/>
    </location>
</feature>
<dbReference type="AlphaFoldDB" id="A0A552UTN1"/>
<evidence type="ECO:0000256" key="1">
    <source>
        <dbReference type="ARBA" id="ARBA00005817"/>
    </source>
</evidence>
<dbReference type="PIRSF" id="PIRSF000089">
    <property type="entry name" value="Electra_flavoP_a"/>
    <property type="match status" value="1"/>
</dbReference>
<dbReference type="Gene3D" id="3.40.50.1220">
    <property type="entry name" value="TPP-binding domain"/>
    <property type="match status" value="1"/>
</dbReference>
<feature type="binding site" evidence="2">
    <location>
        <position position="301"/>
    </location>
    <ligand>
        <name>FAD</name>
        <dbReference type="ChEBI" id="CHEBI:57692"/>
    </ligand>
</feature>
<dbReference type="Pfam" id="PF01012">
    <property type="entry name" value="ETF"/>
    <property type="match status" value="1"/>
</dbReference>
<dbReference type="OrthoDB" id="9770286at2"/>
<comment type="cofactor">
    <cofactor evidence="2">
        <name>FAD</name>
        <dbReference type="ChEBI" id="CHEBI:57692"/>
    </cofactor>
    <text evidence="2">Binds 1 FAD per dimer.</text>
</comment>
<name>A0A552UTN1_9FIRM</name>
<keyword evidence="2" id="KW-0285">Flavoprotein</keyword>
<dbReference type="Gene3D" id="3.40.50.620">
    <property type="entry name" value="HUPs"/>
    <property type="match status" value="1"/>
</dbReference>
<dbReference type="CDD" id="cd01715">
    <property type="entry name" value="ETF_alpha"/>
    <property type="match status" value="1"/>
</dbReference>
<sequence length="341" mass="37381">MENNQQYKGVMVYVEQRDNHIQNVSLELLGKATQLAQKLNTQVSAVVVGKGVKELTDTLAHYGAQKIYTVNDDRLEKYQTEPYTKAVYEVVEFAKPEVVLFGATSIGRDLAPRVSARVHTGLTADCTGLDIEEETNLLLMTRPAFGGNIMATIICTDYRPQMSTVRPGVMQKLEEDKTKTAQVQDIKVEFNEENFKVEIVEEVVETKKKIKIEDAKILVSAGRGFGSAEAIEKLAQPLAKAIGGEVSGSRAAVDSGWLEKDRQVGQTGKTVRPNLYFALGISGAIQHLAGMEESDLIIAINKNAEAPIFETADLGIVGDINKVLPELTKLIEAEKEKAESK</sequence>
<dbReference type="PANTHER" id="PTHR43153:SF1">
    <property type="entry name" value="ELECTRON TRANSFER FLAVOPROTEIN SUBUNIT ALPHA, MITOCHONDRIAL"/>
    <property type="match status" value="1"/>
</dbReference>
<dbReference type="Proteomes" id="UP000319424">
    <property type="component" value="Unassembled WGS sequence"/>
</dbReference>
<dbReference type="InterPro" id="IPR001308">
    <property type="entry name" value="ETF_a/FixB"/>
</dbReference>
<reference evidence="4 5" key="1">
    <citation type="submission" date="2019-07" db="EMBL/GenBank/DDBJ databases">
        <title>Criibacterium bergeronii gen. nov., sp. nov. isolated from human clinical samples.</title>
        <authorList>
            <person name="Maheux A.F."/>
            <person name="Boudreau D.K."/>
            <person name="Berube E."/>
            <person name="Brodeur S."/>
            <person name="Bernard K.A."/>
            <person name="Abed J.Y."/>
            <person name="Ducrey E."/>
            <person name="Guay E.F."/>
            <person name="Raymond F."/>
            <person name="Corbeil J."/>
            <person name="Domingo M.-C."/>
            <person name="Roy P.H."/>
            <person name="Boissinot M."/>
            <person name="Tocheva E.I."/>
            <person name="Omar R.F."/>
        </authorList>
    </citation>
    <scope>NUCLEOTIDE SEQUENCE [LARGE SCALE GENOMIC DNA]</scope>
    <source>
        <strain evidence="4 5">CCRI-24246</strain>
    </source>
</reference>
<dbReference type="SUPFAM" id="SSF52467">
    <property type="entry name" value="DHS-like NAD/FAD-binding domain"/>
    <property type="match status" value="1"/>
</dbReference>
<dbReference type="RefSeq" id="WP_144398977.1">
    <property type="nucleotide sequence ID" value="NZ_VJXW01000045.1"/>
</dbReference>
<dbReference type="GO" id="GO:0033539">
    <property type="term" value="P:fatty acid beta-oxidation using acyl-CoA dehydrogenase"/>
    <property type="evidence" value="ECO:0007669"/>
    <property type="project" value="TreeGrafter"/>
</dbReference>
<feature type="binding site" evidence="2">
    <location>
        <begin position="319"/>
        <end position="320"/>
    </location>
    <ligand>
        <name>FAD</name>
        <dbReference type="ChEBI" id="CHEBI:57692"/>
    </ligand>
</feature>
<dbReference type="GO" id="GO:0009055">
    <property type="term" value="F:electron transfer activity"/>
    <property type="evidence" value="ECO:0007669"/>
    <property type="project" value="InterPro"/>
</dbReference>
<comment type="similarity">
    <text evidence="1">Belongs to the ETF alpha-subunit/FixB family.</text>
</comment>
<dbReference type="InterPro" id="IPR014729">
    <property type="entry name" value="Rossmann-like_a/b/a_fold"/>
</dbReference>
<dbReference type="EMBL" id="VJXW01000045">
    <property type="protein sequence ID" value="TRW21564.1"/>
    <property type="molecule type" value="Genomic_DNA"/>
</dbReference>
<evidence type="ECO:0000259" key="3">
    <source>
        <dbReference type="SMART" id="SM00893"/>
    </source>
</evidence>
<dbReference type="GO" id="GO:0050660">
    <property type="term" value="F:flavin adenine dinucleotide binding"/>
    <property type="evidence" value="ECO:0007669"/>
    <property type="project" value="InterPro"/>
</dbReference>
<evidence type="ECO:0000313" key="5">
    <source>
        <dbReference type="Proteomes" id="UP000319424"/>
    </source>
</evidence>
<protein>
    <submittedName>
        <fullName evidence="4">Electron transfer flavoprotein subunit alpha/FixB family protein</fullName>
    </submittedName>
</protein>
<organism evidence="4 5">
    <name type="scientific">Criibacterium bergeronii</name>
    <dbReference type="NCBI Taxonomy" id="1871336"/>
    <lineage>
        <taxon>Bacteria</taxon>
        <taxon>Bacillati</taxon>
        <taxon>Bacillota</taxon>
        <taxon>Clostridia</taxon>
        <taxon>Peptostreptococcales</taxon>
        <taxon>Filifactoraceae</taxon>
        <taxon>Criibacterium</taxon>
    </lineage>
</organism>
<feature type="binding site" evidence="2">
    <location>
        <position position="223"/>
    </location>
    <ligand>
        <name>FAD</name>
        <dbReference type="ChEBI" id="CHEBI:57692"/>
    </ligand>
</feature>
<keyword evidence="2" id="KW-0274">FAD</keyword>
<dbReference type="InterPro" id="IPR014731">
    <property type="entry name" value="ETF_asu_C"/>
</dbReference>
<evidence type="ECO:0000313" key="4">
    <source>
        <dbReference type="EMBL" id="TRW21564.1"/>
    </source>
</evidence>
<feature type="binding site" evidence="2">
    <location>
        <begin position="263"/>
        <end position="267"/>
    </location>
    <ligand>
        <name>FAD</name>
        <dbReference type="ChEBI" id="CHEBI:57692"/>
    </ligand>
</feature>
<dbReference type="SUPFAM" id="SSF52402">
    <property type="entry name" value="Adenine nucleotide alpha hydrolases-like"/>
    <property type="match status" value="1"/>
</dbReference>
<dbReference type="InterPro" id="IPR033947">
    <property type="entry name" value="ETF_alpha_N"/>
</dbReference>
<dbReference type="InterPro" id="IPR029035">
    <property type="entry name" value="DHS-like_NAD/FAD-binding_dom"/>
</dbReference>
<dbReference type="PANTHER" id="PTHR43153">
    <property type="entry name" value="ELECTRON TRANSFER FLAVOPROTEIN ALPHA"/>
    <property type="match status" value="1"/>
</dbReference>
<comment type="caution">
    <text evidence="4">The sequence shown here is derived from an EMBL/GenBank/DDBJ whole genome shotgun (WGS) entry which is preliminary data.</text>
</comment>
<dbReference type="SMART" id="SM00893">
    <property type="entry name" value="ETF"/>
    <property type="match status" value="1"/>
</dbReference>
<dbReference type="Pfam" id="PF00766">
    <property type="entry name" value="ETF_alpha"/>
    <property type="match status" value="1"/>
</dbReference>
<accession>A0A552UTN1</accession>
<dbReference type="InterPro" id="IPR014730">
    <property type="entry name" value="ETF_a/b_N"/>
</dbReference>
<feature type="binding site" evidence="2">
    <location>
        <begin position="249"/>
        <end position="250"/>
    </location>
    <ligand>
        <name>FAD</name>
        <dbReference type="ChEBI" id="CHEBI:57692"/>
    </ligand>
</feature>
<proteinExistence type="inferred from homology"/>
<gene>
    <name evidence="4" type="ORF">FL857_12020</name>
</gene>
<feature type="binding site" evidence="2">
    <location>
        <begin position="280"/>
        <end position="287"/>
    </location>
    <ligand>
        <name>FAD</name>
        <dbReference type="ChEBI" id="CHEBI:57692"/>
    </ligand>
</feature>